<gene>
    <name evidence="2" type="ORF">GALL_455480</name>
</gene>
<organism evidence="2">
    <name type="scientific">mine drainage metagenome</name>
    <dbReference type="NCBI Taxonomy" id="410659"/>
    <lineage>
        <taxon>unclassified sequences</taxon>
        <taxon>metagenomes</taxon>
        <taxon>ecological metagenomes</taxon>
    </lineage>
</organism>
<dbReference type="Pfam" id="PF01381">
    <property type="entry name" value="HTH_3"/>
    <property type="match status" value="1"/>
</dbReference>
<dbReference type="AlphaFoldDB" id="A0A1J5PPT8"/>
<feature type="domain" description="HTH cro/C1-type" evidence="1">
    <location>
        <begin position="22"/>
        <end position="63"/>
    </location>
</feature>
<dbReference type="EMBL" id="MLJW01003115">
    <property type="protein sequence ID" value="OIQ72824.1"/>
    <property type="molecule type" value="Genomic_DNA"/>
</dbReference>
<dbReference type="InterPro" id="IPR001387">
    <property type="entry name" value="Cro/C1-type_HTH"/>
</dbReference>
<comment type="caution">
    <text evidence="2">The sequence shown here is derived from an EMBL/GenBank/DDBJ whole genome shotgun (WGS) entry which is preliminary data.</text>
</comment>
<proteinExistence type="predicted"/>
<dbReference type="InterPro" id="IPR010982">
    <property type="entry name" value="Lambda_DNA-bd_dom_sf"/>
</dbReference>
<protein>
    <recommendedName>
        <fullName evidence="1">HTH cro/C1-type domain-containing protein</fullName>
    </recommendedName>
</protein>
<dbReference type="PROSITE" id="PS50943">
    <property type="entry name" value="HTH_CROC1"/>
    <property type="match status" value="1"/>
</dbReference>
<name>A0A1J5PPT8_9ZZZZ</name>
<dbReference type="SUPFAM" id="SSF47413">
    <property type="entry name" value="lambda repressor-like DNA-binding domains"/>
    <property type="match status" value="1"/>
</dbReference>
<dbReference type="GO" id="GO:0003677">
    <property type="term" value="F:DNA binding"/>
    <property type="evidence" value="ECO:0007669"/>
    <property type="project" value="InterPro"/>
</dbReference>
<evidence type="ECO:0000259" key="1">
    <source>
        <dbReference type="PROSITE" id="PS50943"/>
    </source>
</evidence>
<reference evidence="2" key="1">
    <citation type="submission" date="2016-10" db="EMBL/GenBank/DDBJ databases">
        <title>Sequence of Gallionella enrichment culture.</title>
        <authorList>
            <person name="Poehlein A."/>
            <person name="Muehling M."/>
            <person name="Daniel R."/>
        </authorList>
    </citation>
    <scope>NUCLEOTIDE SEQUENCE</scope>
</reference>
<dbReference type="CDD" id="cd00093">
    <property type="entry name" value="HTH_XRE"/>
    <property type="match status" value="1"/>
</dbReference>
<sequence length="98" mass="10719">MDMNALLDHCKAATGCKSDYKLAEKIGVTRSAISAMRRHQSPGLSDETACKIADLLNVNPLAIIAPMRAEQATTADARNVWVSLIQKLQIKTPVHYVK</sequence>
<accession>A0A1J5PPT8</accession>
<dbReference type="Gene3D" id="1.10.260.40">
    <property type="entry name" value="lambda repressor-like DNA-binding domains"/>
    <property type="match status" value="1"/>
</dbReference>
<evidence type="ECO:0000313" key="2">
    <source>
        <dbReference type="EMBL" id="OIQ72824.1"/>
    </source>
</evidence>